<dbReference type="KEGG" id="spzr:G5C33_00360"/>
<dbReference type="Proteomes" id="UP000501568">
    <property type="component" value="Chromosome"/>
</dbReference>
<dbReference type="AlphaFoldDB" id="A0A6G6Y0R4"/>
<reference evidence="1 2" key="1">
    <citation type="submission" date="2020-02" db="EMBL/GenBank/DDBJ databases">
        <authorList>
            <person name="Zheng R.K."/>
            <person name="Sun C.M."/>
        </authorList>
    </citation>
    <scope>NUCLEOTIDE SEQUENCE [LARGE SCALE GENOMIC DNA]</scope>
    <source>
        <strain evidence="2">zrk23</strain>
    </source>
</reference>
<dbReference type="EMBL" id="CP049109">
    <property type="protein sequence ID" value="QIG78397.1"/>
    <property type="molecule type" value="Genomic_DNA"/>
</dbReference>
<protein>
    <submittedName>
        <fullName evidence="1">Uncharacterized protein</fullName>
    </submittedName>
</protein>
<evidence type="ECO:0000313" key="2">
    <source>
        <dbReference type="Proteomes" id="UP000501568"/>
    </source>
</evidence>
<evidence type="ECO:0000313" key="1">
    <source>
        <dbReference type="EMBL" id="QIG78397.1"/>
    </source>
</evidence>
<sequence>MPEVTLPGEKMRGPIALPILFLVAACSQQPASEENAVPANGMDSVAAVAAAGVTGNAGGEVPGVPAQTGSDAYAAGAEAAVDVLVRYFAAIGQGDYSAAWQLWDDRGARSGMSVEEFGAGFAKYRSYSAEIGTPGRIDAGAGNRYVTIPVVVTGTLKDADRPFRLQGPVTLHRNAEIPGTTEEDRSWRIWSSDLDAHPAREETEAVAEILGNESVAE</sequence>
<proteinExistence type="predicted"/>
<organism evidence="1 2">
    <name type="scientific">Stakelama tenebrarum</name>
    <dbReference type="NCBI Taxonomy" id="2711215"/>
    <lineage>
        <taxon>Bacteria</taxon>
        <taxon>Pseudomonadati</taxon>
        <taxon>Pseudomonadota</taxon>
        <taxon>Alphaproteobacteria</taxon>
        <taxon>Sphingomonadales</taxon>
        <taxon>Sphingomonadaceae</taxon>
        <taxon>Stakelama</taxon>
    </lineage>
</organism>
<accession>A0A6G6Y0R4</accession>
<keyword evidence="2" id="KW-1185">Reference proteome</keyword>
<name>A0A6G6Y0R4_9SPHN</name>
<gene>
    <name evidence="1" type="ORF">G5C33_00360</name>
</gene>